<evidence type="ECO:0000256" key="1">
    <source>
        <dbReference type="SAM" id="MobiDB-lite"/>
    </source>
</evidence>
<evidence type="ECO:0000313" key="2">
    <source>
        <dbReference type="EMBL" id="RDY69221.1"/>
    </source>
</evidence>
<sequence length="267" mass="29683">MAARTSTTETPKACMQFALDWLRDHASEAARAGMARFAIPSDHALGVSMKDIQALAKQLGRDHDLAAALWSTGVYEARMLAAYVEEPEQVTAAQMDRWCRDFDNWAVCDTLCFVLFDRTPHAFAKVVQWSSRRDEFQKRAAFALLASLALHGRLGDESLYADGRALIKREASDDRNFVKKGVNWALRAIGRRADWRAEATLVAKRLAASDEASARWIGKDALREFAKQPPKASKKAPAKKATKKTAVKAPQKRPARRTVASRPRSTA</sequence>
<reference evidence="2 3" key="1">
    <citation type="submission" date="2018-08" db="EMBL/GenBank/DDBJ databases">
        <title>Lysobacter soli KCTC 22011, whole genome shotgun sequence.</title>
        <authorList>
            <person name="Zhang X."/>
            <person name="Feng G."/>
            <person name="Zhu H."/>
        </authorList>
    </citation>
    <scope>NUCLEOTIDE SEQUENCE [LARGE SCALE GENOMIC DNA]</scope>
    <source>
        <strain evidence="2 3">KCTC 22011</strain>
    </source>
</reference>
<dbReference type="CDD" id="cd06561">
    <property type="entry name" value="AlkD_like"/>
    <property type="match status" value="1"/>
</dbReference>
<dbReference type="SUPFAM" id="SSF48371">
    <property type="entry name" value="ARM repeat"/>
    <property type="match status" value="1"/>
</dbReference>
<protein>
    <submittedName>
        <fullName evidence="2">DNA alkylation repair protein</fullName>
    </submittedName>
</protein>
<dbReference type="Pfam" id="PF08713">
    <property type="entry name" value="DNA_alkylation"/>
    <property type="match status" value="1"/>
</dbReference>
<proteinExistence type="predicted"/>
<dbReference type="AlphaFoldDB" id="A0A3D8VJA8"/>
<dbReference type="EMBL" id="QTJR01000001">
    <property type="protein sequence ID" value="RDY69221.1"/>
    <property type="molecule type" value="Genomic_DNA"/>
</dbReference>
<accession>A0A3D8VJA8</accession>
<keyword evidence="3" id="KW-1185">Reference proteome</keyword>
<gene>
    <name evidence="2" type="ORF">DX912_00120</name>
</gene>
<dbReference type="Proteomes" id="UP000256829">
    <property type="component" value="Unassembled WGS sequence"/>
</dbReference>
<comment type="caution">
    <text evidence="2">The sequence shown here is derived from an EMBL/GenBank/DDBJ whole genome shotgun (WGS) entry which is preliminary data.</text>
</comment>
<dbReference type="PANTHER" id="PTHR41291:SF1">
    <property type="entry name" value="DNA ALKYLATION REPAIR PROTEIN"/>
    <property type="match status" value="1"/>
</dbReference>
<feature type="compositionally biased region" description="Basic residues" evidence="1">
    <location>
        <begin position="232"/>
        <end position="256"/>
    </location>
</feature>
<dbReference type="PANTHER" id="PTHR41291">
    <property type="entry name" value="DNA ALKYLATION REPAIR PROTEIN"/>
    <property type="match status" value="1"/>
</dbReference>
<organism evidence="2 3">
    <name type="scientific">Lysobacter soli</name>
    <dbReference type="NCBI Taxonomy" id="453783"/>
    <lineage>
        <taxon>Bacteria</taxon>
        <taxon>Pseudomonadati</taxon>
        <taxon>Pseudomonadota</taxon>
        <taxon>Gammaproteobacteria</taxon>
        <taxon>Lysobacterales</taxon>
        <taxon>Lysobacteraceae</taxon>
        <taxon>Lysobacter</taxon>
    </lineage>
</organism>
<feature type="region of interest" description="Disordered" evidence="1">
    <location>
        <begin position="224"/>
        <end position="267"/>
    </location>
</feature>
<dbReference type="InterPro" id="IPR016024">
    <property type="entry name" value="ARM-type_fold"/>
</dbReference>
<dbReference type="InterPro" id="IPR014825">
    <property type="entry name" value="DNA_alkylation"/>
</dbReference>
<name>A0A3D8VJA8_9GAMM</name>
<evidence type="ECO:0000313" key="3">
    <source>
        <dbReference type="Proteomes" id="UP000256829"/>
    </source>
</evidence>
<dbReference type="Gene3D" id="1.25.10.90">
    <property type="match status" value="1"/>
</dbReference>